<dbReference type="InterPro" id="IPR020568">
    <property type="entry name" value="Ribosomal_Su5_D2-typ_SF"/>
</dbReference>
<dbReference type="InterPro" id="IPR023582">
    <property type="entry name" value="Impact"/>
</dbReference>
<proteinExistence type="inferred from homology"/>
<name>A0AAN7YTJ9_9PEZI</name>
<dbReference type="PANTHER" id="PTHR16301">
    <property type="entry name" value="IMPACT-RELATED"/>
    <property type="match status" value="1"/>
</dbReference>
<reference evidence="4" key="1">
    <citation type="submission" date="2023-08" db="EMBL/GenBank/DDBJ databases">
        <title>Black Yeasts Isolated from many extreme environments.</title>
        <authorList>
            <person name="Coleine C."/>
            <person name="Stajich J.E."/>
            <person name="Selbmann L."/>
        </authorList>
    </citation>
    <scope>NUCLEOTIDE SEQUENCE</scope>
    <source>
        <strain evidence="4">CCFEE 5401</strain>
    </source>
</reference>
<feature type="compositionally biased region" description="Basic and acidic residues" evidence="2">
    <location>
        <begin position="7"/>
        <end position="25"/>
    </location>
</feature>
<dbReference type="Proteomes" id="UP001310890">
    <property type="component" value="Unassembled WGS sequence"/>
</dbReference>
<dbReference type="SUPFAM" id="SSF54211">
    <property type="entry name" value="Ribosomal protein S5 domain 2-like"/>
    <property type="match status" value="1"/>
</dbReference>
<dbReference type="AlphaFoldDB" id="A0AAN7YTJ9"/>
<organism evidence="4 5">
    <name type="scientific">Meristemomyces frigidus</name>
    <dbReference type="NCBI Taxonomy" id="1508187"/>
    <lineage>
        <taxon>Eukaryota</taxon>
        <taxon>Fungi</taxon>
        <taxon>Dikarya</taxon>
        <taxon>Ascomycota</taxon>
        <taxon>Pezizomycotina</taxon>
        <taxon>Dothideomycetes</taxon>
        <taxon>Dothideomycetidae</taxon>
        <taxon>Mycosphaerellales</taxon>
        <taxon>Teratosphaeriaceae</taxon>
        <taxon>Meristemomyces</taxon>
    </lineage>
</organism>
<feature type="region of interest" description="Disordered" evidence="2">
    <location>
        <begin position="1"/>
        <end position="25"/>
    </location>
</feature>
<sequence length="273" mass="30299">MSQKRKRDTEDSKAVDDELYRSQPLEDRQSTFVGFFSPTFPPKDLQRHEAFKSASHKMLAWRKEGTQRSLTGTIAHYDTGHDDDGEKNGGKTVLKVLEQMKVVGACVVARWYGGVMLGPVRFTHMEDCAKGAVRQWQEGVAEAAGKKRKVQEEIVLVEKLARTLGERDQSIEVLRTMAAEKEGRVRGVLVREMDGLDDGEGKGVEAGANTQESATTQEVAVSPWRPAVDYTTMSLERLQALDRAKDATLGFLLKRIAKAEKDLAALGEVQKPP</sequence>
<dbReference type="InterPro" id="IPR036956">
    <property type="entry name" value="Impact_N_sf"/>
</dbReference>
<feature type="domain" description="Impact N-terminal" evidence="3">
    <location>
        <begin position="28"/>
        <end position="132"/>
    </location>
</feature>
<evidence type="ECO:0000313" key="4">
    <source>
        <dbReference type="EMBL" id="KAK5117616.1"/>
    </source>
</evidence>
<dbReference type="Pfam" id="PF01205">
    <property type="entry name" value="Impact_N"/>
    <property type="match status" value="1"/>
</dbReference>
<evidence type="ECO:0000313" key="5">
    <source>
        <dbReference type="Proteomes" id="UP001310890"/>
    </source>
</evidence>
<dbReference type="InterPro" id="IPR001498">
    <property type="entry name" value="Impact_N"/>
</dbReference>
<evidence type="ECO:0000259" key="3">
    <source>
        <dbReference type="Pfam" id="PF01205"/>
    </source>
</evidence>
<dbReference type="Gene3D" id="3.30.230.30">
    <property type="entry name" value="Impact, N-terminal domain"/>
    <property type="match status" value="1"/>
</dbReference>
<dbReference type="GO" id="GO:0005737">
    <property type="term" value="C:cytoplasm"/>
    <property type="evidence" value="ECO:0007669"/>
    <property type="project" value="TreeGrafter"/>
</dbReference>
<dbReference type="EMBL" id="JAVRRL010000004">
    <property type="protein sequence ID" value="KAK5117616.1"/>
    <property type="molecule type" value="Genomic_DNA"/>
</dbReference>
<feature type="region of interest" description="Disordered" evidence="2">
    <location>
        <begin position="199"/>
        <end position="220"/>
    </location>
</feature>
<gene>
    <name evidence="4" type="ORF">LTR62_005039</name>
</gene>
<comment type="similarity">
    <text evidence="1">Belongs to the IMPACT family.</text>
</comment>
<comment type="caution">
    <text evidence="4">The sequence shown here is derived from an EMBL/GenBank/DDBJ whole genome shotgun (WGS) entry which is preliminary data.</text>
</comment>
<dbReference type="PANTHER" id="PTHR16301:SF25">
    <property type="entry name" value="PROTEIN IMPACT"/>
    <property type="match status" value="1"/>
</dbReference>
<evidence type="ECO:0000256" key="1">
    <source>
        <dbReference type="ARBA" id="ARBA00007665"/>
    </source>
</evidence>
<accession>A0AAN7YTJ9</accession>
<dbReference type="GO" id="GO:0006446">
    <property type="term" value="P:regulation of translational initiation"/>
    <property type="evidence" value="ECO:0007669"/>
    <property type="project" value="TreeGrafter"/>
</dbReference>
<evidence type="ECO:0000256" key="2">
    <source>
        <dbReference type="SAM" id="MobiDB-lite"/>
    </source>
</evidence>
<dbReference type="GO" id="GO:0140469">
    <property type="term" value="P:GCN2-mediated signaling"/>
    <property type="evidence" value="ECO:0007669"/>
    <property type="project" value="TreeGrafter"/>
</dbReference>
<protein>
    <recommendedName>
        <fullName evidence="3">Impact N-terminal domain-containing protein</fullName>
    </recommendedName>
</protein>
<feature type="compositionally biased region" description="Polar residues" evidence="2">
    <location>
        <begin position="208"/>
        <end position="219"/>
    </location>
</feature>